<name>A0A4R4SIK0_9ACTN</name>
<reference evidence="1 2" key="1">
    <citation type="submission" date="2019-03" db="EMBL/GenBank/DDBJ databases">
        <title>Draft genome sequences of novel Actinobacteria.</title>
        <authorList>
            <person name="Sahin N."/>
            <person name="Ay H."/>
            <person name="Saygin H."/>
        </authorList>
    </citation>
    <scope>NUCLEOTIDE SEQUENCE [LARGE SCALE GENOMIC DNA]</scope>
    <source>
        <strain evidence="1 2">DSM 41900</strain>
    </source>
</reference>
<evidence type="ECO:0000313" key="1">
    <source>
        <dbReference type="EMBL" id="TDC62234.1"/>
    </source>
</evidence>
<organism evidence="1 2">
    <name type="scientific">Streptomyces hainanensis</name>
    <dbReference type="NCBI Taxonomy" id="402648"/>
    <lineage>
        <taxon>Bacteria</taxon>
        <taxon>Bacillati</taxon>
        <taxon>Actinomycetota</taxon>
        <taxon>Actinomycetes</taxon>
        <taxon>Kitasatosporales</taxon>
        <taxon>Streptomycetaceae</taxon>
        <taxon>Streptomyces</taxon>
    </lineage>
</organism>
<comment type="caution">
    <text evidence="1">The sequence shown here is derived from an EMBL/GenBank/DDBJ whole genome shotgun (WGS) entry which is preliminary data.</text>
</comment>
<gene>
    <name evidence="1" type="ORF">E1283_34420</name>
</gene>
<evidence type="ECO:0000313" key="2">
    <source>
        <dbReference type="Proteomes" id="UP000295345"/>
    </source>
</evidence>
<dbReference type="OrthoDB" id="3504495at2"/>
<proteinExistence type="predicted"/>
<dbReference type="AlphaFoldDB" id="A0A4R4SIK0"/>
<dbReference type="EMBL" id="SMKI01000670">
    <property type="protein sequence ID" value="TDC62234.1"/>
    <property type="molecule type" value="Genomic_DNA"/>
</dbReference>
<accession>A0A4R4SIK0</accession>
<keyword evidence="2" id="KW-1185">Reference proteome</keyword>
<dbReference type="RefSeq" id="WP_132822099.1">
    <property type="nucleotide sequence ID" value="NZ_SMKI01000670.1"/>
</dbReference>
<dbReference type="Proteomes" id="UP000295345">
    <property type="component" value="Unassembled WGS sequence"/>
</dbReference>
<protein>
    <submittedName>
        <fullName evidence="1">Uncharacterized protein</fullName>
    </submittedName>
</protein>
<sequence length="84" mass="8980">MRPLNELRDAAADAVRHRLGSQYVRIMRSGPALMAELPRGLATAPAAEQPELARLLVAAVRAVDAAAYKHGAGRQAAAALHRHH</sequence>